<evidence type="ECO:0000259" key="1">
    <source>
        <dbReference type="Pfam" id="PF12867"/>
    </source>
</evidence>
<comment type="caution">
    <text evidence="2">The sequence shown here is derived from an EMBL/GenBank/DDBJ whole genome shotgun (WGS) entry which is preliminary data.</text>
</comment>
<gene>
    <name evidence="2" type="ORF">SD71_00960</name>
</gene>
<reference evidence="2 3" key="1">
    <citation type="submission" date="2014-12" db="EMBL/GenBank/DDBJ databases">
        <title>Draft genome sequence of Cohnella kolymensis strain B-2846.</title>
        <authorList>
            <person name="Karlyshev A.V."/>
            <person name="Kudryashova E.B."/>
        </authorList>
    </citation>
    <scope>NUCLEOTIDE SEQUENCE [LARGE SCALE GENOMIC DNA]</scope>
    <source>
        <strain evidence="2 3">VKM B-2846</strain>
    </source>
</reference>
<dbReference type="SUPFAM" id="SSF109854">
    <property type="entry name" value="DinB/YfiT-like putative metalloenzymes"/>
    <property type="match status" value="1"/>
</dbReference>
<keyword evidence="3" id="KW-1185">Reference proteome</keyword>
<accession>A0ABR5A8E1</accession>
<feature type="domain" description="DinB-like" evidence="1">
    <location>
        <begin position="10"/>
        <end position="147"/>
    </location>
</feature>
<protein>
    <recommendedName>
        <fullName evidence="1">DinB-like domain-containing protein</fullName>
    </recommendedName>
</protein>
<dbReference type="InterPro" id="IPR024775">
    <property type="entry name" value="DinB-like"/>
</dbReference>
<evidence type="ECO:0000313" key="2">
    <source>
        <dbReference type="EMBL" id="KIL37299.1"/>
    </source>
</evidence>
<dbReference type="Gene3D" id="1.20.120.450">
    <property type="entry name" value="dinb family like domain"/>
    <property type="match status" value="1"/>
</dbReference>
<dbReference type="Pfam" id="PF12867">
    <property type="entry name" value="DinB_2"/>
    <property type="match status" value="1"/>
</dbReference>
<sequence length="159" mass="17757">MSENAMISTLNTLRRMIIGRIEAMDEALFDVQPPQFNNTIRWNIGHIVTVQDGLVMKKVTGTPKLNENFVAMFKSGTRPSEWTTTPPSKAELLDLLKKQLNDLNELVAPRADERLAEPLVFGPFNLATVGDVVGFAVIHESMHSAIINSLLKVINHQHQ</sequence>
<dbReference type="EMBL" id="JXAL01000001">
    <property type="protein sequence ID" value="KIL37299.1"/>
    <property type="molecule type" value="Genomic_DNA"/>
</dbReference>
<proteinExistence type="predicted"/>
<evidence type="ECO:0000313" key="3">
    <source>
        <dbReference type="Proteomes" id="UP000054526"/>
    </source>
</evidence>
<organism evidence="2 3">
    <name type="scientific">Cohnella kolymensis</name>
    <dbReference type="NCBI Taxonomy" id="1590652"/>
    <lineage>
        <taxon>Bacteria</taxon>
        <taxon>Bacillati</taxon>
        <taxon>Bacillota</taxon>
        <taxon>Bacilli</taxon>
        <taxon>Bacillales</taxon>
        <taxon>Paenibacillaceae</taxon>
        <taxon>Cohnella</taxon>
    </lineage>
</organism>
<dbReference type="Proteomes" id="UP000054526">
    <property type="component" value="Unassembled WGS sequence"/>
</dbReference>
<name>A0ABR5A8E1_9BACL</name>
<dbReference type="RefSeq" id="WP_041058484.1">
    <property type="nucleotide sequence ID" value="NZ_JXAL01000001.1"/>
</dbReference>
<dbReference type="InterPro" id="IPR034660">
    <property type="entry name" value="DinB/YfiT-like"/>
</dbReference>